<dbReference type="InterPro" id="IPR047976">
    <property type="entry name" value="Anti_VapB2-like"/>
</dbReference>
<keyword evidence="1" id="KW-0238">DNA-binding</keyword>
<dbReference type="InterPro" id="IPR037914">
    <property type="entry name" value="SpoVT-AbrB_sf"/>
</dbReference>
<dbReference type="GO" id="GO:0003677">
    <property type="term" value="F:DNA binding"/>
    <property type="evidence" value="ECO:0007669"/>
    <property type="project" value="UniProtKB-UniRule"/>
</dbReference>
<comment type="caution">
    <text evidence="3">The sequence shown here is derived from an EMBL/GenBank/DDBJ whole genome shotgun (WGS) entry which is preliminary data.</text>
</comment>
<dbReference type="Proteomes" id="UP000214603">
    <property type="component" value="Unassembled WGS sequence"/>
</dbReference>
<reference evidence="4" key="1">
    <citation type="submission" date="2017-06" db="EMBL/GenBank/DDBJ databases">
        <title>Herbaspirillum phytohormonus sp. nov., isolated from the root nodule of Robinia pseudoacacia in lead-zinc mine.</title>
        <authorList>
            <person name="Fan M."/>
            <person name="Lin Y."/>
        </authorList>
    </citation>
    <scope>NUCLEOTIDE SEQUENCE [LARGE SCALE GENOMIC DNA]</scope>
    <source>
        <strain evidence="4">SC-089</strain>
    </source>
</reference>
<protein>
    <submittedName>
        <fullName evidence="3">AbrB family transcriptional regulator</fullName>
    </submittedName>
</protein>
<dbReference type="SUPFAM" id="SSF89447">
    <property type="entry name" value="AbrB/MazE/MraZ-like"/>
    <property type="match status" value="1"/>
</dbReference>
<dbReference type="RefSeq" id="WP_088602595.1">
    <property type="nucleotide sequence ID" value="NZ_NJIH01000003.1"/>
</dbReference>
<dbReference type="OrthoDB" id="9810009at2"/>
<dbReference type="AlphaFoldDB" id="A0A225MRZ4"/>
<dbReference type="Gene3D" id="2.10.260.10">
    <property type="match status" value="1"/>
</dbReference>
<evidence type="ECO:0000313" key="3">
    <source>
        <dbReference type="EMBL" id="OWT64015.1"/>
    </source>
</evidence>
<evidence type="ECO:0000256" key="1">
    <source>
        <dbReference type="PROSITE-ProRule" id="PRU01076"/>
    </source>
</evidence>
<proteinExistence type="predicted"/>
<evidence type="ECO:0000313" key="4">
    <source>
        <dbReference type="Proteomes" id="UP000214603"/>
    </source>
</evidence>
<feature type="domain" description="SpoVT-AbrB" evidence="2">
    <location>
        <begin position="4"/>
        <end position="45"/>
    </location>
</feature>
<organism evidence="3 4">
    <name type="scientific">Candidimonas nitroreducens</name>
    <dbReference type="NCBI Taxonomy" id="683354"/>
    <lineage>
        <taxon>Bacteria</taxon>
        <taxon>Pseudomonadati</taxon>
        <taxon>Pseudomonadota</taxon>
        <taxon>Betaproteobacteria</taxon>
        <taxon>Burkholderiales</taxon>
        <taxon>Alcaligenaceae</taxon>
        <taxon>Candidimonas</taxon>
    </lineage>
</organism>
<dbReference type="EMBL" id="NJIH01000003">
    <property type="protein sequence ID" value="OWT64015.1"/>
    <property type="molecule type" value="Genomic_DNA"/>
</dbReference>
<keyword evidence="4" id="KW-1185">Reference proteome</keyword>
<gene>
    <name evidence="3" type="ORF">CEY11_06885</name>
</gene>
<sequence length="77" mass="8725">MRTVSIFRNNSNQAIRIPRDMEFQGVTELEILRKGDALILQPVRPSWGSLHDTPAADEDFLAQRQDVIDDGRFPGDS</sequence>
<dbReference type="NCBIfam" id="NF040493">
    <property type="entry name" value="TA_anti_VapB"/>
    <property type="match status" value="1"/>
</dbReference>
<evidence type="ECO:0000259" key="2">
    <source>
        <dbReference type="PROSITE" id="PS51740"/>
    </source>
</evidence>
<dbReference type="PROSITE" id="PS51740">
    <property type="entry name" value="SPOVT_ABRB"/>
    <property type="match status" value="1"/>
</dbReference>
<dbReference type="InterPro" id="IPR007159">
    <property type="entry name" value="SpoVT-AbrB_dom"/>
</dbReference>
<accession>A0A225MRZ4</accession>
<name>A0A225MRZ4_9BURK</name>
<dbReference type="Pfam" id="PF04014">
    <property type="entry name" value="MazE_antitoxin"/>
    <property type="match status" value="1"/>
</dbReference>